<feature type="region of interest" description="Disordered" evidence="1">
    <location>
        <begin position="16"/>
        <end position="41"/>
    </location>
</feature>
<evidence type="ECO:0000256" key="1">
    <source>
        <dbReference type="SAM" id="MobiDB-lite"/>
    </source>
</evidence>
<accession>A0ABW1AFS5</accession>
<feature type="compositionally biased region" description="Basic and acidic residues" evidence="1">
    <location>
        <begin position="16"/>
        <end position="39"/>
    </location>
</feature>
<dbReference type="EMBL" id="JBHSON010000111">
    <property type="protein sequence ID" value="MFC5753389.1"/>
    <property type="molecule type" value="Genomic_DNA"/>
</dbReference>
<reference evidence="3" key="1">
    <citation type="journal article" date="2019" name="Int. J. Syst. Evol. Microbiol.">
        <title>The Global Catalogue of Microorganisms (GCM) 10K type strain sequencing project: providing services to taxonomists for standard genome sequencing and annotation.</title>
        <authorList>
            <consortium name="The Broad Institute Genomics Platform"/>
            <consortium name="The Broad Institute Genome Sequencing Center for Infectious Disease"/>
            <person name="Wu L."/>
            <person name="Ma J."/>
        </authorList>
    </citation>
    <scope>NUCLEOTIDE SEQUENCE [LARGE SCALE GENOMIC DNA]</scope>
    <source>
        <strain evidence="3">KCTC 42087</strain>
    </source>
</reference>
<keyword evidence="3" id="KW-1185">Reference proteome</keyword>
<evidence type="ECO:0000313" key="2">
    <source>
        <dbReference type="EMBL" id="MFC5753389.1"/>
    </source>
</evidence>
<organism evidence="2 3">
    <name type="scientific">Actinomadura rugatobispora</name>
    <dbReference type="NCBI Taxonomy" id="1994"/>
    <lineage>
        <taxon>Bacteria</taxon>
        <taxon>Bacillati</taxon>
        <taxon>Actinomycetota</taxon>
        <taxon>Actinomycetes</taxon>
        <taxon>Streptosporangiales</taxon>
        <taxon>Thermomonosporaceae</taxon>
        <taxon>Actinomadura</taxon>
    </lineage>
</organism>
<dbReference type="RefSeq" id="WP_378290357.1">
    <property type="nucleotide sequence ID" value="NZ_JBHSON010000111.1"/>
</dbReference>
<sequence>MDAELRQAVDERLAERLESARRRRERREAERAERAERRAAGLRARHATKLARINDKEKTMPNARTPDDIAAHIAKRYLAHVSVSPDGEFGEHLAPEAITAALANVQEVAAGLDGPVPCWEHVPFLDDNGEEKWILLDHADADRLNEALMYAAAELAALVAEMNNTASRAVGLIRLIKAKQTT</sequence>
<protein>
    <submittedName>
        <fullName evidence="2">Uncharacterized protein</fullName>
    </submittedName>
</protein>
<proteinExistence type="predicted"/>
<dbReference type="Proteomes" id="UP001596074">
    <property type="component" value="Unassembled WGS sequence"/>
</dbReference>
<name>A0ABW1AFS5_9ACTN</name>
<gene>
    <name evidence="2" type="ORF">ACFPZN_47885</name>
</gene>
<comment type="caution">
    <text evidence="2">The sequence shown here is derived from an EMBL/GenBank/DDBJ whole genome shotgun (WGS) entry which is preliminary data.</text>
</comment>
<evidence type="ECO:0000313" key="3">
    <source>
        <dbReference type="Proteomes" id="UP001596074"/>
    </source>
</evidence>